<gene>
    <name evidence="1" type="ORF">HPLM_LOCUS15411</name>
</gene>
<dbReference type="EMBL" id="UZAF01018969">
    <property type="protein sequence ID" value="VDO56517.1"/>
    <property type="molecule type" value="Genomic_DNA"/>
</dbReference>
<evidence type="ECO:0000313" key="2">
    <source>
        <dbReference type="Proteomes" id="UP000268014"/>
    </source>
</evidence>
<sequence>MNYKKDLNSYSMYSGLSHILRNRWRCILRTTTGLVLLRLKRTCEEWILALSFCICSHLIVQYSSNVWSGFQHSINSTF</sequence>
<proteinExistence type="predicted"/>
<evidence type="ECO:0000313" key="3">
    <source>
        <dbReference type="WBParaSite" id="HPLM_0001541901-mRNA-1"/>
    </source>
</evidence>
<dbReference type="WBParaSite" id="HPLM_0001541901-mRNA-1">
    <property type="protein sequence ID" value="HPLM_0001541901-mRNA-1"/>
    <property type="gene ID" value="HPLM_0001541901"/>
</dbReference>
<protein>
    <submittedName>
        <fullName evidence="3">Ovule protein</fullName>
    </submittedName>
</protein>
<dbReference type="Proteomes" id="UP000268014">
    <property type="component" value="Unassembled WGS sequence"/>
</dbReference>
<evidence type="ECO:0000313" key="1">
    <source>
        <dbReference type="EMBL" id="VDO56517.1"/>
    </source>
</evidence>
<reference evidence="1 2" key="2">
    <citation type="submission" date="2018-11" db="EMBL/GenBank/DDBJ databases">
        <authorList>
            <consortium name="Pathogen Informatics"/>
        </authorList>
    </citation>
    <scope>NUCLEOTIDE SEQUENCE [LARGE SCALE GENOMIC DNA]</scope>
    <source>
        <strain evidence="1 2">MHpl1</strain>
    </source>
</reference>
<name>A0A0N4WUS9_HAEPC</name>
<keyword evidence="2" id="KW-1185">Reference proteome</keyword>
<reference evidence="3" key="1">
    <citation type="submission" date="2017-02" db="UniProtKB">
        <authorList>
            <consortium name="WormBaseParasite"/>
        </authorList>
    </citation>
    <scope>IDENTIFICATION</scope>
</reference>
<organism evidence="3">
    <name type="scientific">Haemonchus placei</name>
    <name type="common">Barber's pole worm</name>
    <dbReference type="NCBI Taxonomy" id="6290"/>
    <lineage>
        <taxon>Eukaryota</taxon>
        <taxon>Metazoa</taxon>
        <taxon>Ecdysozoa</taxon>
        <taxon>Nematoda</taxon>
        <taxon>Chromadorea</taxon>
        <taxon>Rhabditida</taxon>
        <taxon>Rhabditina</taxon>
        <taxon>Rhabditomorpha</taxon>
        <taxon>Strongyloidea</taxon>
        <taxon>Trichostrongylidae</taxon>
        <taxon>Haemonchus</taxon>
    </lineage>
</organism>
<dbReference type="AlphaFoldDB" id="A0A0N4WUS9"/>
<accession>A0A0N4WUS9</accession>